<accession>A0AAE8SXJ4</accession>
<proteinExistence type="predicted"/>
<evidence type="ECO:0000256" key="1">
    <source>
        <dbReference type="SAM" id="MobiDB-lite"/>
    </source>
</evidence>
<feature type="compositionally biased region" description="Acidic residues" evidence="1">
    <location>
        <begin position="1235"/>
        <end position="1252"/>
    </location>
</feature>
<dbReference type="InterPro" id="IPR021773">
    <property type="entry name" value="TPC11"/>
</dbReference>
<gene>
    <name evidence="4" type="ORF">DNG_07575</name>
</gene>
<protein>
    <recommendedName>
        <fullName evidence="6">Trafficking protein particle complex subunit 11</fullName>
    </recommendedName>
</protein>
<evidence type="ECO:0000259" key="3">
    <source>
        <dbReference type="Pfam" id="PF11817"/>
    </source>
</evidence>
<dbReference type="Pfam" id="PF07919">
    <property type="entry name" value="Gryzun"/>
    <property type="match status" value="1"/>
</dbReference>
<evidence type="ECO:0000313" key="5">
    <source>
        <dbReference type="Proteomes" id="UP001187682"/>
    </source>
</evidence>
<dbReference type="AlphaFoldDB" id="A0AAE8SXJ4"/>
<evidence type="ECO:0008006" key="6">
    <source>
        <dbReference type="Google" id="ProtNLM"/>
    </source>
</evidence>
<dbReference type="PANTHER" id="PTHR14374">
    <property type="entry name" value="FOIE GRAS"/>
    <property type="match status" value="1"/>
</dbReference>
<feature type="region of interest" description="Disordered" evidence="1">
    <location>
        <begin position="1231"/>
        <end position="1252"/>
    </location>
</feature>
<evidence type="ECO:0000259" key="2">
    <source>
        <dbReference type="Pfam" id="PF07919"/>
    </source>
</evidence>
<name>A0AAE8SXJ4_9PEZI</name>
<dbReference type="EMBL" id="ONZQ02000011">
    <property type="protein sequence ID" value="SPO04890.1"/>
    <property type="molecule type" value="Genomic_DNA"/>
</dbReference>
<evidence type="ECO:0000313" key="4">
    <source>
        <dbReference type="EMBL" id="SPO04890.1"/>
    </source>
</evidence>
<feature type="compositionally biased region" description="Acidic residues" evidence="1">
    <location>
        <begin position="727"/>
        <end position="744"/>
    </location>
</feature>
<feature type="domain" description="Gryzun putative trafficking through Golgi" evidence="2">
    <location>
        <begin position="633"/>
        <end position="1232"/>
    </location>
</feature>
<dbReference type="InterPro" id="IPR012880">
    <property type="entry name" value="Gryzun"/>
</dbReference>
<keyword evidence="5" id="KW-1185">Reference proteome</keyword>
<sequence>MDGYPRGSLDHNVPFLVASGLSSAFVDEVPGDSKDQDHGVALKSELSCLTGESAEVLEKYLQSIDATQPPWIQRDKKTPYRYRVVSVGRAFRFPARHASLPDDIEPPEEAILHSPFSPLSPASPLYPDGLIDTQWLRKHQELVPSVYLCFYTLTSDPTRSTLDDNKLKADINAIKAEIAKSGYKTRLAVALMSDTTTSPGTILDGIQERLENIRKGTGLATGRTIFYIAPRESLEELTDAVDTILTALYPQSLEYYRDLVRHTRKKRSRGIIPQPTVPPTTGTSQTLSLPGWYVRYDFKAAVFSEFRQEMDVAIRSYEQAYDGLLSQEVWDLIPSWSPRWNEARLLSDIIAIRVLRCFLWNEQTSMAVSRWQVHRDRIADFINRRGRGTNNYGWQAWETRWSLVMANLIEGMDIQALRLTKTLYLQPEKGVPRDRHYPWELMHHTGYWYRQAARHTAIRRALAYSIPEEDRRTPDASPATSATNNVYTYDTYMCPAPHEEFPLEKPGIDYSQLIMDSLTAAKAQFQARGQRRLVAETSLDCAKEAATLEQWDNVTALLLPIWEDMPFRKEGWTDITEDINWTLRPAAAKKGLADVVLTIDWELLHRKFSRRNNWSYDLSRSLDGIDSSSKPTVSLSDDTNTSFLSAAFVFKSEQGKAGETSVAQLTITSDAFPDSPPVQLSEVRLEFEGTPRPIVITHDPASVASPKLRGNTVLSKVGLKVETEVVEEAEEKEEEEEEEAEGSDCSETLTPIRGTADLLLSPGQTRVYEMAIPLRDPGDARAKSTTVIVDTDDFRLEYTISFKDIMPGSFWVDPSGFRRKMGRDDPHHVHVEPRPPKMEIKPANVMDQFYANEPITLEFELVNAEDEDAVTKLDIHAFGDSVPSATVKIAGLPDVTAPPNSEASKLIGTSLGTIKSSDKVKIQICLDAVAQPSSLEFHVRASYHLVSDPGTRILQKDTFTVNVVSPFEANYEFAPRLHPDPWPSVFDPDTIRDASDEDEESVQRPLGLAQKWCLVCRYASFATEDLQIVGLDAQVLSSTGDIRCATANGPLVPGEGLRVAPRAMQEARFDITAQKLSLDDRAPATLDLALVLRWKRLTSDSVNTTTLLTPRYAVLGTEPRVLASASAAPPVGGEGLMDLDVTIENPSSHFLTFGITMEPSDEFAFSGPKRTTVHVLPMSRRVSSYRLLPLVRGAFFRPGLVVKDKYFQKVLRVLPTGGGMKADKEGLVIWAPGESGEEGEEGEDEDEEGASP</sequence>
<dbReference type="Proteomes" id="UP001187682">
    <property type="component" value="Unassembled WGS sequence"/>
</dbReference>
<comment type="caution">
    <text evidence="4">The sequence shown here is derived from an EMBL/GenBank/DDBJ whole genome shotgun (WGS) entry which is preliminary data.</text>
</comment>
<reference evidence="4" key="1">
    <citation type="submission" date="2018-03" db="EMBL/GenBank/DDBJ databases">
        <authorList>
            <person name="Guldener U."/>
        </authorList>
    </citation>
    <scope>NUCLEOTIDE SEQUENCE</scope>
</reference>
<feature type="region of interest" description="Disordered" evidence="1">
    <location>
        <begin position="727"/>
        <end position="751"/>
    </location>
</feature>
<dbReference type="Pfam" id="PF11817">
    <property type="entry name" value="Foie-gras_1"/>
    <property type="match status" value="1"/>
</dbReference>
<dbReference type="PANTHER" id="PTHR14374:SF0">
    <property type="entry name" value="TRAFFICKING PROTEIN PARTICLE COMPLEX SUBUNIT 11"/>
    <property type="match status" value="1"/>
</dbReference>
<feature type="domain" description="Trafficking protein particle complex subunit 11" evidence="3">
    <location>
        <begin position="339"/>
        <end position="606"/>
    </location>
</feature>
<organism evidence="4 5">
    <name type="scientific">Cephalotrichum gorgonifer</name>
    <dbReference type="NCBI Taxonomy" id="2041049"/>
    <lineage>
        <taxon>Eukaryota</taxon>
        <taxon>Fungi</taxon>
        <taxon>Dikarya</taxon>
        <taxon>Ascomycota</taxon>
        <taxon>Pezizomycotina</taxon>
        <taxon>Sordariomycetes</taxon>
        <taxon>Hypocreomycetidae</taxon>
        <taxon>Microascales</taxon>
        <taxon>Microascaceae</taxon>
        <taxon>Cephalotrichum</taxon>
    </lineage>
</organism>